<dbReference type="AlphaFoldDB" id="A0A0U2L5H3"/>
<evidence type="ECO:0000313" key="2">
    <source>
        <dbReference type="Proteomes" id="UP000061660"/>
    </source>
</evidence>
<dbReference type="KEGG" id="pnp:IJ22_49880"/>
<dbReference type="Proteomes" id="UP000061660">
    <property type="component" value="Chromosome"/>
</dbReference>
<keyword evidence="2" id="KW-1185">Reference proteome</keyword>
<name>A0A0U2L5H3_9BACL</name>
<protein>
    <submittedName>
        <fullName evidence="1">Uncharacterized protein</fullName>
    </submittedName>
</protein>
<organism evidence="1 2">
    <name type="scientific">Paenibacillus naphthalenovorans</name>
    <dbReference type="NCBI Taxonomy" id="162209"/>
    <lineage>
        <taxon>Bacteria</taxon>
        <taxon>Bacillati</taxon>
        <taxon>Bacillota</taxon>
        <taxon>Bacilli</taxon>
        <taxon>Bacillales</taxon>
        <taxon>Paenibacillaceae</taxon>
        <taxon>Paenibacillus</taxon>
    </lineage>
</organism>
<proteinExistence type="predicted"/>
<sequence>MPIICEVCGSIEDSGEWIAPNDHLHVCANCVTDRQPPDLSGLQDEEK</sequence>
<dbReference type="EMBL" id="CP013652">
    <property type="protein sequence ID" value="ALS25250.1"/>
    <property type="molecule type" value="Genomic_DNA"/>
</dbReference>
<accession>A0A0U2L5H3</accession>
<dbReference type="PATRIC" id="fig|162209.4.peg.5271"/>
<reference evidence="1 2" key="2">
    <citation type="journal article" date="2016" name="Genome Announc.">
        <title>Complete Genome Sequences of Two Interactive Moderate Thermophiles, Paenibacillus napthalenovorans 32O-Y and Paenibacillus sp. 32O-W.</title>
        <authorList>
            <person name="Butler R.R.III."/>
            <person name="Wang J."/>
            <person name="Stark B.C."/>
            <person name="Pombert J.F."/>
        </authorList>
    </citation>
    <scope>NUCLEOTIDE SEQUENCE [LARGE SCALE GENOMIC DNA]</scope>
    <source>
        <strain evidence="1 2">32O-Y</strain>
    </source>
</reference>
<dbReference type="RefSeq" id="WP_160327408.1">
    <property type="nucleotide sequence ID" value="NZ_CP013652.1"/>
</dbReference>
<dbReference type="STRING" id="162209.IJ22_49880"/>
<evidence type="ECO:0000313" key="1">
    <source>
        <dbReference type="EMBL" id="ALS25250.1"/>
    </source>
</evidence>
<reference evidence="2" key="1">
    <citation type="submission" date="2015-12" db="EMBL/GenBank/DDBJ databases">
        <title>Complete genome sequences of two moderately thermophilic Paenibacillus species.</title>
        <authorList>
            <person name="Butler R.III."/>
            <person name="Wang J."/>
            <person name="Stark B.C."/>
            <person name="Pombert J.-F."/>
        </authorList>
    </citation>
    <scope>NUCLEOTIDE SEQUENCE [LARGE SCALE GENOMIC DNA]</scope>
    <source>
        <strain evidence="2">32O-Y</strain>
    </source>
</reference>
<gene>
    <name evidence="1" type="ORF">IJ22_49880</name>
</gene>